<sequence length="78" mass="8899">MAAMAKDVLIVKRIPIIGEEHTILEALRSVDFWILFVLVLCKVGIGFAMTTNIYMANSLEVKHNHHLEKHLMVERGEI</sequence>
<keyword evidence="1" id="KW-0472">Membrane</keyword>
<dbReference type="STRING" id="157652.A0A371F338"/>
<dbReference type="Proteomes" id="UP000257109">
    <property type="component" value="Unassembled WGS sequence"/>
</dbReference>
<keyword evidence="3" id="KW-1185">Reference proteome</keyword>
<feature type="transmembrane region" description="Helical" evidence="1">
    <location>
        <begin position="32"/>
        <end position="55"/>
    </location>
</feature>
<dbReference type="OrthoDB" id="10562412at2759"/>
<feature type="non-terminal residue" evidence="2">
    <location>
        <position position="1"/>
    </location>
</feature>
<gene>
    <name evidence="2" type="ORF">CR513_47756</name>
</gene>
<accession>A0A371F338</accession>
<keyword evidence="1" id="KW-0812">Transmembrane</keyword>
<name>A0A371F338_MUCPR</name>
<protein>
    <submittedName>
        <fullName evidence="2">Uncharacterized protein</fullName>
    </submittedName>
</protein>
<comment type="caution">
    <text evidence="2">The sequence shown here is derived from an EMBL/GenBank/DDBJ whole genome shotgun (WGS) entry which is preliminary data.</text>
</comment>
<evidence type="ECO:0000313" key="3">
    <source>
        <dbReference type="Proteomes" id="UP000257109"/>
    </source>
</evidence>
<reference evidence="2" key="1">
    <citation type="submission" date="2018-05" db="EMBL/GenBank/DDBJ databases">
        <title>Draft genome of Mucuna pruriens seed.</title>
        <authorList>
            <person name="Nnadi N.E."/>
            <person name="Vos R."/>
            <person name="Hasami M.H."/>
            <person name="Devisetty U.K."/>
            <person name="Aguiy J.C."/>
        </authorList>
    </citation>
    <scope>NUCLEOTIDE SEQUENCE [LARGE SCALE GENOMIC DNA]</scope>
    <source>
        <strain evidence="2">JCA_2017</strain>
    </source>
</reference>
<evidence type="ECO:0000313" key="2">
    <source>
        <dbReference type="EMBL" id="RDX72718.1"/>
    </source>
</evidence>
<keyword evidence="1" id="KW-1133">Transmembrane helix</keyword>
<dbReference type="EMBL" id="QJKJ01010794">
    <property type="protein sequence ID" value="RDX72718.1"/>
    <property type="molecule type" value="Genomic_DNA"/>
</dbReference>
<organism evidence="2 3">
    <name type="scientific">Mucuna pruriens</name>
    <name type="common">Velvet bean</name>
    <name type="synonym">Dolichos pruriens</name>
    <dbReference type="NCBI Taxonomy" id="157652"/>
    <lineage>
        <taxon>Eukaryota</taxon>
        <taxon>Viridiplantae</taxon>
        <taxon>Streptophyta</taxon>
        <taxon>Embryophyta</taxon>
        <taxon>Tracheophyta</taxon>
        <taxon>Spermatophyta</taxon>
        <taxon>Magnoliopsida</taxon>
        <taxon>eudicotyledons</taxon>
        <taxon>Gunneridae</taxon>
        <taxon>Pentapetalae</taxon>
        <taxon>rosids</taxon>
        <taxon>fabids</taxon>
        <taxon>Fabales</taxon>
        <taxon>Fabaceae</taxon>
        <taxon>Papilionoideae</taxon>
        <taxon>50 kb inversion clade</taxon>
        <taxon>NPAAA clade</taxon>
        <taxon>indigoferoid/millettioid clade</taxon>
        <taxon>Phaseoleae</taxon>
        <taxon>Mucuna</taxon>
    </lineage>
</organism>
<evidence type="ECO:0000256" key="1">
    <source>
        <dbReference type="SAM" id="Phobius"/>
    </source>
</evidence>
<dbReference type="AlphaFoldDB" id="A0A371F338"/>
<proteinExistence type="predicted"/>